<dbReference type="EMBL" id="CP010312">
    <property type="protein sequence ID" value="AJF08153.1"/>
    <property type="molecule type" value="Genomic_DNA"/>
</dbReference>
<dbReference type="Pfam" id="PF11554">
    <property type="entry name" value="DUF3232"/>
    <property type="match status" value="1"/>
</dbReference>
<geneLocation type="plasmid" evidence="1 2">
    <name>pGSUB1</name>
</geneLocation>
<sequence length="145" mass="16766">MDRKSYILGHFRGKEECALERFNKVVEVVAGDDVAVSLLEKLLDSAERYFGTVCKMEARLKMARFRLEGEELRDLTETLDRNRRMAHEALISNLHIFNRYALKEFGEDMPIGGVFSKNPEAIRDRIAVGDWAGELLCALYVRRKR</sequence>
<dbReference type="InterPro" id="IPR021618">
    <property type="entry name" value="DUF3232"/>
</dbReference>
<dbReference type="AlphaFoldDB" id="A0A0B5FL82"/>
<keyword evidence="2" id="KW-1185">Reference proteome</keyword>
<proteinExistence type="predicted"/>
<dbReference type="KEGG" id="gsb:GSUB_16760"/>
<protein>
    <submittedName>
        <fullName evidence="1">Uncharacterized protein</fullName>
    </submittedName>
</protein>
<keyword evidence="1" id="KW-0614">Plasmid</keyword>
<dbReference type="RefSeq" id="WP_040202780.1">
    <property type="nucleotide sequence ID" value="NZ_CP010312.1"/>
</dbReference>
<accession>A0A0B5FL82</accession>
<evidence type="ECO:0000313" key="2">
    <source>
        <dbReference type="Proteomes" id="UP000035036"/>
    </source>
</evidence>
<dbReference type="OrthoDB" id="5402322at2"/>
<name>A0A0B5FL82_9BACT</name>
<dbReference type="HOGENOM" id="CLU_1784097_0_0_7"/>
<gene>
    <name evidence="1" type="ORF">GSUB_16760</name>
</gene>
<dbReference type="Gene3D" id="1.10.287.800">
    <property type="entry name" value="protein ne1242"/>
    <property type="match status" value="1"/>
</dbReference>
<evidence type="ECO:0000313" key="1">
    <source>
        <dbReference type="EMBL" id="AJF08153.1"/>
    </source>
</evidence>
<dbReference type="Proteomes" id="UP000035036">
    <property type="component" value="Plasmid pGSUB1"/>
</dbReference>
<reference evidence="1 2" key="1">
    <citation type="journal article" date="2015" name="Genome Announc.">
        <title>Genomes of Geoalkalibacter ferrihydriticus Z-0531T and Geoalkalibacter subterraneus Red1T, Two Haloalkaliphilic Metal-Reducing Deltaproteobacteria.</title>
        <authorList>
            <person name="Badalamenti J.P."/>
            <person name="Krajmalnik-Brown R."/>
            <person name="Torres C.I."/>
            <person name="Bond D.R."/>
        </authorList>
    </citation>
    <scope>NUCLEOTIDE SEQUENCE [LARGE SCALE GENOMIC DNA]</scope>
    <source>
        <strain evidence="1 2">Red1</strain>
        <plasmid evidence="2">Plasmid pGSUB1</plasmid>
    </source>
</reference>
<organism evidence="1 2">
    <name type="scientific">Geoalkalibacter subterraneus</name>
    <dbReference type="NCBI Taxonomy" id="483547"/>
    <lineage>
        <taxon>Bacteria</taxon>
        <taxon>Pseudomonadati</taxon>
        <taxon>Thermodesulfobacteriota</taxon>
        <taxon>Desulfuromonadia</taxon>
        <taxon>Desulfuromonadales</taxon>
        <taxon>Geoalkalibacteraceae</taxon>
        <taxon>Geoalkalibacter</taxon>
    </lineage>
</organism>